<feature type="transmembrane region" description="Helical" evidence="7">
    <location>
        <begin position="12"/>
        <end position="30"/>
    </location>
</feature>
<reference evidence="9" key="1">
    <citation type="journal article" date="2021" name="PeerJ">
        <title>Extensive microbial diversity within the chicken gut microbiome revealed by metagenomics and culture.</title>
        <authorList>
            <person name="Gilroy R."/>
            <person name="Ravi A."/>
            <person name="Getino M."/>
            <person name="Pursley I."/>
            <person name="Horton D.L."/>
            <person name="Alikhan N.F."/>
            <person name="Baker D."/>
            <person name="Gharbi K."/>
            <person name="Hall N."/>
            <person name="Watson M."/>
            <person name="Adriaenssens E.M."/>
            <person name="Foster-Nyarko E."/>
            <person name="Jarju S."/>
            <person name="Secka A."/>
            <person name="Antonio M."/>
            <person name="Oren A."/>
            <person name="Chaudhuri R.R."/>
            <person name="La Ragione R."/>
            <person name="Hildebrand F."/>
            <person name="Pallen M.J."/>
        </authorList>
    </citation>
    <scope>NUCLEOTIDE SEQUENCE</scope>
    <source>
        <strain evidence="9">ChiHjej8B7-3636</strain>
    </source>
</reference>
<evidence type="ECO:0000256" key="3">
    <source>
        <dbReference type="ARBA" id="ARBA00022475"/>
    </source>
</evidence>
<comment type="caution">
    <text evidence="9">The sequence shown here is derived from an EMBL/GenBank/DDBJ whole genome shotgun (WGS) entry which is preliminary data.</text>
</comment>
<feature type="transmembrane region" description="Helical" evidence="7">
    <location>
        <begin position="176"/>
        <end position="196"/>
    </location>
</feature>
<evidence type="ECO:0000313" key="10">
    <source>
        <dbReference type="Proteomes" id="UP000824220"/>
    </source>
</evidence>
<evidence type="ECO:0000256" key="5">
    <source>
        <dbReference type="ARBA" id="ARBA00022989"/>
    </source>
</evidence>
<dbReference type="SUPFAM" id="SSF161098">
    <property type="entry name" value="MetI-like"/>
    <property type="match status" value="1"/>
</dbReference>
<organism evidence="9 10">
    <name type="scientific">Candidatus Microbacterium stercoravium</name>
    <dbReference type="NCBI Taxonomy" id="2838697"/>
    <lineage>
        <taxon>Bacteria</taxon>
        <taxon>Bacillati</taxon>
        <taxon>Actinomycetota</taxon>
        <taxon>Actinomycetes</taxon>
        <taxon>Micrococcales</taxon>
        <taxon>Microbacteriaceae</taxon>
        <taxon>Microbacterium</taxon>
    </lineage>
</organism>
<keyword evidence="2 7" id="KW-0813">Transport</keyword>
<reference evidence="9" key="2">
    <citation type="submission" date="2021-04" db="EMBL/GenBank/DDBJ databases">
        <authorList>
            <person name="Gilroy R."/>
        </authorList>
    </citation>
    <scope>NUCLEOTIDE SEQUENCE</scope>
    <source>
        <strain evidence="9">ChiHjej8B7-3636</strain>
    </source>
</reference>
<dbReference type="GO" id="GO:0055085">
    <property type="term" value="P:transmembrane transport"/>
    <property type="evidence" value="ECO:0007669"/>
    <property type="project" value="InterPro"/>
</dbReference>
<dbReference type="Gene3D" id="1.10.3720.10">
    <property type="entry name" value="MetI-like"/>
    <property type="match status" value="1"/>
</dbReference>
<gene>
    <name evidence="9" type="ORF">H9800_06105</name>
</gene>
<keyword evidence="4 7" id="KW-0812">Transmembrane</keyword>
<keyword evidence="3" id="KW-1003">Cell membrane</keyword>
<feature type="transmembrane region" description="Helical" evidence="7">
    <location>
        <begin position="230"/>
        <end position="256"/>
    </location>
</feature>
<evidence type="ECO:0000256" key="7">
    <source>
        <dbReference type="RuleBase" id="RU363032"/>
    </source>
</evidence>
<dbReference type="Pfam" id="PF19300">
    <property type="entry name" value="BPD_transp_1_N"/>
    <property type="match status" value="1"/>
</dbReference>
<evidence type="ECO:0000256" key="4">
    <source>
        <dbReference type="ARBA" id="ARBA00022692"/>
    </source>
</evidence>
<name>A0A9D2H5U0_9MICO</name>
<protein>
    <submittedName>
        <fullName evidence="9">ABC transporter permease</fullName>
    </submittedName>
</protein>
<dbReference type="PANTHER" id="PTHR43163:SF6">
    <property type="entry name" value="DIPEPTIDE TRANSPORT SYSTEM PERMEASE PROTEIN DPPB-RELATED"/>
    <property type="match status" value="1"/>
</dbReference>
<feature type="transmembrane region" description="Helical" evidence="7">
    <location>
        <begin position="109"/>
        <end position="131"/>
    </location>
</feature>
<dbReference type="InterPro" id="IPR000515">
    <property type="entry name" value="MetI-like"/>
</dbReference>
<evidence type="ECO:0000256" key="6">
    <source>
        <dbReference type="ARBA" id="ARBA00023136"/>
    </source>
</evidence>
<evidence type="ECO:0000256" key="1">
    <source>
        <dbReference type="ARBA" id="ARBA00004651"/>
    </source>
</evidence>
<evidence type="ECO:0000259" key="8">
    <source>
        <dbReference type="PROSITE" id="PS50928"/>
    </source>
</evidence>
<sequence length="329" mass="35213">MIRHLAARVGQSVLVLWIAYTATFFLLSVLPGDGLMIKFENPDLGLTPDQIAAVREYYGIDEPLLIQYVHALLGLFGGDFGYSIVNAVPVADRLASAIPQTLQLASLGFVLAVVLAASTAAASTFAAFGWLKRFVQSIPSVFASVPAFWLGLVLIQIFSFQLGLVPMIGASAGQALILPVITLAVPVSAPLAQVFIRSLDEVVRRPFVQVVEAKGASRWWIVSRHTARNALLPTVTIAGLILGDLIAGSVVVETVFGRNGIGRLVNESVANQDLPVIQAIVLLSAFAFVTVNLLVDLLYPVLDPRLRTAKRAAIVEDVPASPIREEVTV</sequence>
<dbReference type="Pfam" id="PF00528">
    <property type="entry name" value="BPD_transp_1"/>
    <property type="match status" value="1"/>
</dbReference>
<dbReference type="EMBL" id="DXAM01000085">
    <property type="protein sequence ID" value="HJA04419.1"/>
    <property type="molecule type" value="Genomic_DNA"/>
</dbReference>
<feature type="transmembrane region" description="Helical" evidence="7">
    <location>
        <begin position="143"/>
        <end position="164"/>
    </location>
</feature>
<dbReference type="AlphaFoldDB" id="A0A9D2H5U0"/>
<proteinExistence type="inferred from homology"/>
<dbReference type="InterPro" id="IPR045621">
    <property type="entry name" value="BPD_transp_1_N"/>
</dbReference>
<comment type="subcellular location">
    <subcellularLocation>
        <location evidence="1 7">Cell membrane</location>
        <topology evidence="1 7">Multi-pass membrane protein</topology>
    </subcellularLocation>
</comment>
<keyword evidence="5 7" id="KW-1133">Transmembrane helix</keyword>
<dbReference type="PROSITE" id="PS50928">
    <property type="entry name" value="ABC_TM1"/>
    <property type="match status" value="1"/>
</dbReference>
<dbReference type="CDD" id="cd06261">
    <property type="entry name" value="TM_PBP2"/>
    <property type="match status" value="1"/>
</dbReference>
<evidence type="ECO:0000256" key="2">
    <source>
        <dbReference type="ARBA" id="ARBA00022448"/>
    </source>
</evidence>
<dbReference type="GO" id="GO:0005886">
    <property type="term" value="C:plasma membrane"/>
    <property type="evidence" value="ECO:0007669"/>
    <property type="project" value="UniProtKB-SubCell"/>
</dbReference>
<dbReference type="InterPro" id="IPR035906">
    <property type="entry name" value="MetI-like_sf"/>
</dbReference>
<dbReference type="Proteomes" id="UP000824220">
    <property type="component" value="Unassembled WGS sequence"/>
</dbReference>
<keyword evidence="6 7" id="KW-0472">Membrane</keyword>
<feature type="transmembrane region" description="Helical" evidence="7">
    <location>
        <begin position="276"/>
        <end position="302"/>
    </location>
</feature>
<evidence type="ECO:0000313" key="9">
    <source>
        <dbReference type="EMBL" id="HJA04419.1"/>
    </source>
</evidence>
<dbReference type="PANTHER" id="PTHR43163">
    <property type="entry name" value="DIPEPTIDE TRANSPORT SYSTEM PERMEASE PROTEIN DPPB-RELATED"/>
    <property type="match status" value="1"/>
</dbReference>
<accession>A0A9D2H5U0</accession>
<comment type="similarity">
    <text evidence="7">Belongs to the binding-protein-dependent transport system permease family.</text>
</comment>
<feature type="domain" description="ABC transmembrane type-1" evidence="8">
    <location>
        <begin position="98"/>
        <end position="299"/>
    </location>
</feature>